<protein>
    <submittedName>
        <fullName evidence="1">Uncharacterized protein</fullName>
    </submittedName>
</protein>
<reference evidence="1 2" key="1">
    <citation type="submission" date="2018-06" db="EMBL/GenBank/DDBJ databases">
        <title>Comparative genomics reveals the genomic features of Rhizophagus irregularis, R. cerebriforme, R. diaphanum and Gigaspora rosea, and their symbiotic lifestyle signature.</title>
        <authorList>
            <person name="Morin E."/>
            <person name="San Clemente H."/>
            <person name="Chen E.C.H."/>
            <person name="De La Providencia I."/>
            <person name="Hainaut M."/>
            <person name="Kuo A."/>
            <person name="Kohler A."/>
            <person name="Murat C."/>
            <person name="Tang N."/>
            <person name="Roy S."/>
            <person name="Loubradou J."/>
            <person name="Henrissat B."/>
            <person name="Grigoriev I.V."/>
            <person name="Corradi N."/>
            <person name="Roux C."/>
            <person name="Martin F.M."/>
        </authorList>
    </citation>
    <scope>NUCLEOTIDE SEQUENCE [LARGE SCALE GENOMIC DNA]</scope>
    <source>
        <strain evidence="1 2">DAOM 227022</strain>
    </source>
</reference>
<dbReference type="AlphaFoldDB" id="A0A397SRM4"/>
<organism evidence="1 2">
    <name type="scientific">Glomus cerebriforme</name>
    <dbReference type="NCBI Taxonomy" id="658196"/>
    <lineage>
        <taxon>Eukaryota</taxon>
        <taxon>Fungi</taxon>
        <taxon>Fungi incertae sedis</taxon>
        <taxon>Mucoromycota</taxon>
        <taxon>Glomeromycotina</taxon>
        <taxon>Glomeromycetes</taxon>
        <taxon>Glomerales</taxon>
        <taxon>Glomeraceae</taxon>
        <taxon>Glomus</taxon>
    </lineage>
</organism>
<comment type="caution">
    <text evidence="1">The sequence shown here is derived from an EMBL/GenBank/DDBJ whole genome shotgun (WGS) entry which is preliminary data.</text>
</comment>
<proteinExistence type="predicted"/>
<dbReference type="EMBL" id="QKYT01000248">
    <property type="protein sequence ID" value="RIA88773.1"/>
    <property type="molecule type" value="Genomic_DNA"/>
</dbReference>
<dbReference type="Proteomes" id="UP000265703">
    <property type="component" value="Unassembled WGS sequence"/>
</dbReference>
<evidence type="ECO:0000313" key="1">
    <source>
        <dbReference type="EMBL" id="RIA88773.1"/>
    </source>
</evidence>
<sequence length="103" mass="11893">MIDSSNKQGEFRHLESMCIELYTNENCRALHDGSCLFKRNIAMYQAVSCKFTNMDNMEFCNINVNDIPFLFGSNGLFKDSLTLEEFNKNQEEIHSINLRVEAA</sequence>
<evidence type="ECO:0000313" key="2">
    <source>
        <dbReference type="Proteomes" id="UP000265703"/>
    </source>
</evidence>
<gene>
    <name evidence="1" type="ORF">C1645_825865</name>
</gene>
<accession>A0A397SRM4</accession>
<name>A0A397SRM4_9GLOM</name>
<keyword evidence="2" id="KW-1185">Reference proteome</keyword>